<evidence type="ECO:0000313" key="2">
    <source>
        <dbReference type="EMBL" id="EEW53178.1"/>
    </source>
</evidence>
<evidence type="ECO:0000256" key="1">
    <source>
        <dbReference type="SAM" id="Phobius"/>
    </source>
</evidence>
<organism evidence="2 3">
    <name type="scientific">Limosilactobacillus antri DSM 16041</name>
    <dbReference type="NCBI Taxonomy" id="525309"/>
    <lineage>
        <taxon>Bacteria</taxon>
        <taxon>Bacillati</taxon>
        <taxon>Bacillota</taxon>
        <taxon>Bacilli</taxon>
        <taxon>Lactobacillales</taxon>
        <taxon>Lactobacillaceae</taxon>
        <taxon>Limosilactobacillus</taxon>
    </lineage>
</organism>
<dbReference type="HOGENOM" id="CLU_3253033_0_0_9"/>
<keyword evidence="1" id="KW-0812">Transmembrane</keyword>
<protein>
    <submittedName>
        <fullName evidence="2">Uncharacterized protein</fullName>
    </submittedName>
</protein>
<reference evidence="2 3" key="1">
    <citation type="submission" date="2009-09" db="EMBL/GenBank/DDBJ databases">
        <authorList>
            <person name="Qin X."/>
            <person name="Bachman B."/>
            <person name="Battles P."/>
            <person name="Bell A."/>
            <person name="Bess C."/>
            <person name="Bickham C."/>
            <person name="Chaboub L."/>
            <person name="Chen D."/>
            <person name="Coyle M."/>
            <person name="Deiros D.R."/>
            <person name="Dinh H."/>
            <person name="Forbes L."/>
            <person name="Fowler G."/>
            <person name="Francisco L."/>
            <person name="Fu Q."/>
            <person name="Gubbala S."/>
            <person name="Hale W."/>
            <person name="Han Y."/>
            <person name="Hemphill L."/>
            <person name="Highlander S.K."/>
            <person name="Hirani K."/>
            <person name="Hogues M."/>
            <person name="Jackson L."/>
            <person name="Jakkamsetti A."/>
            <person name="Javaid M."/>
            <person name="Jiang H."/>
            <person name="Korchina V."/>
            <person name="Kovar C."/>
            <person name="Lara F."/>
            <person name="Lee S."/>
            <person name="Mata R."/>
            <person name="Mathew T."/>
            <person name="Moen C."/>
            <person name="Morales K."/>
            <person name="Munidasa M."/>
            <person name="Nazareth L."/>
            <person name="Ngo R."/>
            <person name="Nguyen L."/>
            <person name="Okwuonu G."/>
            <person name="Ongeri F."/>
            <person name="Patil S."/>
            <person name="Petrosino J."/>
            <person name="Pham C."/>
            <person name="Pham P."/>
            <person name="Pu L.-L."/>
            <person name="Puazo M."/>
            <person name="Raj R."/>
            <person name="Reid J."/>
            <person name="Rouhana J."/>
            <person name="Saada N."/>
            <person name="Shang Y."/>
            <person name="Simmons D."/>
            <person name="Thornton R."/>
            <person name="Warren J."/>
            <person name="Weissenberger G."/>
            <person name="Zhang J."/>
            <person name="Zhang L."/>
            <person name="Zhou C."/>
            <person name="Zhu D."/>
            <person name="Muzny D."/>
            <person name="Worley K."/>
            <person name="Gibbs R."/>
        </authorList>
    </citation>
    <scope>NUCLEOTIDE SEQUENCE [LARGE SCALE GENOMIC DNA]</scope>
    <source>
        <strain evidence="2 3">DSM 16041</strain>
    </source>
</reference>
<keyword evidence="1" id="KW-1133">Transmembrane helix</keyword>
<dbReference type="STRING" id="525309.HMPREF0494_1652"/>
<dbReference type="AlphaFoldDB" id="C8P8K8"/>
<proteinExistence type="predicted"/>
<sequence>MHQKHPPAKIAVSKLMLIVLSDCFSGLIIQFQQTKTEKTAWK</sequence>
<keyword evidence="1" id="KW-0472">Membrane</keyword>
<name>C8P8K8_9LACO</name>
<evidence type="ECO:0000313" key="3">
    <source>
        <dbReference type="Proteomes" id="UP000003675"/>
    </source>
</evidence>
<comment type="caution">
    <text evidence="2">The sequence shown here is derived from an EMBL/GenBank/DDBJ whole genome shotgun (WGS) entry which is preliminary data.</text>
</comment>
<dbReference type="Proteomes" id="UP000003675">
    <property type="component" value="Unassembled WGS sequence"/>
</dbReference>
<accession>C8P8K8</accession>
<feature type="transmembrane region" description="Helical" evidence="1">
    <location>
        <begin position="12"/>
        <end position="32"/>
    </location>
</feature>
<dbReference type="EMBL" id="ACLL01000048">
    <property type="protein sequence ID" value="EEW53178.1"/>
    <property type="molecule type" value="Genomic_DNA"/>
</dbReference>
<gene>
    <name evidence="2" type="ORF">HMPREF0494_1652</name>
</gene>